<dbReference type="CDD" id="cd01437">
    <property type="entry name" value="parp_like"/>
    <property type="match status" value="1"/>
</dbReference>
<evidence type="ECO:0000256" key="8">
    <source>
        <dbReference type="ARBA" id="ARBA00022771"/>
    </source>
</evidence>
<keyword evidence="8" id="KW-0863">Zinc-finger</keyword>
<dbReference type="GO" id="GO:0140806">
    <property type="term" value="F:NAD+-protein-aspartate ADP-ribosyltransferase activity"/>
    <property type="evidence" value="ECO:0007669"/>
    <property type="project" value="RHEA"/>
</dbReference>
<evidence type="ECO:0000259" key="17">
    <source>
        <dbReference type="PROSITE" id="PS50064"/>
    </source>
</evidence>
<protein>
    <recommendedName>
        <fullName evidence="14 15">Poly [ADP-ribose] polymerase</fullName>
        <ecNumber evidence="14">2.4.2.30</ecNumber>
    </recommendedName>
</protein>
<keyword evidence="3 14" id="KW-0808">Transferase</keyword>
<dbReference type="GO" id="GO:0003677">
    <property type="term" value="F:DNA binding"/>
    <property type="evidence" value="ECO:0007669"/>
    <property type="project" value="UniProtKB-UniRule"/>
</dbReference>
<feature type="compositionally biased region" description="Basic and acidic residues" evidence="16">
    <location>
        <begin position="362"/>
        <end position="376"/>
    </location>
</feature>
<comment type="subcellular location">
    <subcellularLocation>
        <location evidence="1 14">Nucleus</location>
    </subcellularLocation>
</comment>
<dbReference type="SMART" id="SM00292">
    <property type="entry name" value="BRCT"/>
    <property type="match status" value="1"/>
</dbReference>
<dbReference type="InterPro" id="IPR001357">
    <property type="entry name" value="BRCT_dom"/>
</dbReference>
<evidence type="ECO:0000256" key="10">
    <source>
        <dbReference type="ARBA" id="ARBA00023027"/>
    </source>
</evidence>
<dbReference type="Gene3D" id="3.90.640.80">
    <property type="match status" value="1"/>
</dbReference>
<keyword evidence="5 14" id="KW-0479">Metal-binding</keyword>
<accession>D2VPS6</accession>
<dbReference type="PROSITE" id="PS51059">
    <property type="entry name" value="PARP_CATALYTIC"/>
    <property type="match status" value="1"/>
</dbReference>
<feature type="compositionally biased region" description="Low complexity" evidence="16">
    <location>
        <begin position="96"/>
        <end position="106"/>
    </location>
</feature>
<dbReference type="InterPro" id="IPR036420">
    <property type="entry name" value="BRCT_dom_sf"/>
</dbReference>
<evidence type="ECO:0000256" key="7">
    <source>
        <dbReference type="ARBA" id="ARBA00022765"/>
    </source>
</evidence>
<dbReference type="GeneID" id="8851140"/>
<dbReference type="InterPro" id="IPR004102">
    <property type="entry name" value="Poly(ADP-ribose)pol_reg_dom"/>
</dbReference>
<dbReference type="PROSITE" id="PS50064">
    <property type="entry name" value="ZF_PARP_2"/>
    <property type="match status" value="1"/>
</dbReference>
<comment type="catalytic activity">
    <reaction evidence="14">
        <text>L-aspartyl-[protein] + NAD(+) = 4-O-(ADP-D-ribosyl)-L-aspartyl-[protein] + nicotinamide</text>
        <dbReference type="Rhea" id="RHEA:54424"/>
        <dbReference type="Rhea" id="RHEA-COMP:9867"/>
        <dbReference type="Rhea" id="RHEA-COMP:13832"/>
        <dbReference type="ChEBI" id="CHEBI:17154"/>
        <dbReference type="ChEBI" id="CHEBI:29961"/>
        <dbReference type="ChEBI" id="CHEBI:57540"/>
        <dbReference type="ChEBI" id="CHEBI:138102"/>
    </reaction>
</comment>
<evidence type="ECO:0000259" key="20">
    <source>
        <dbReference type="PROSITE" id="PS51060"/>
    </source>
</evidence>
<feature type="domain" description="WGR" evidence="21">
    <location>
        <begin position="417"/>
        <end position="515"/>
    </location>
</feature>
<feature type="domain" description="PARP catalytic" evidence="19">
    <location>
        <begin position="740"/>
        <end position="969"/>
    </location>
</feature>
<evidence type="ECO:0000256" key="1">
    <source>
        <dbReference type="ARBA" id="ARBA00004123"/>
    </source>
</evidence>
<comment type="similarity">
    <text evidence="12">Belongs to the ARTD/PARP family.</text>
</comment>
<keyword evidence="23" id="KW-1185">Reference proteome</keyword>
<evidence type="ECO:0000259" key="21">
    <source>
        <dbReference type="PROSITE" id="PS51977"/>
    </source>
</evidence>
<dbReference type="PANTHER" id="PTHR10459">
    <property type="entry name" value="DNA LIGASE"/>
    <property type="match status" value="1"/>
</dbReference>
<dbReference type="Gene3D" id="1.20.142.10">
    <property type="entry name" value="Poly(ADP-ribose) polymerase, regulatory domain"/>
    <property type="match status" value="1"/>
</dbReference>
<feature type="domain" description="PARP-type" evidence="17">
    <location>
        <begin position="10"/>
        <end position="97"/>
    </location>
</feature>
<dbReference type="InterPro" id="IPR036616">
    <property type="entry name" value="Poly(ADP-ribose)pol_reg_dom_sf"/>
</dbReference>
<dbReference type="InterPro" id="IPR008288">
    <property type="entry name" value="PARP"/>
</dbReference>
<dbReference type="PROSITE" id="PS50172">
    <property type="entry name" value="BRCT"/>
    <property type="match status" value="1"/>
</dbReference>
<dbReference type="InterPro" id="IPR050800">
    <property type="entry name" value="ARTD/PARP"/>
</dbReference>
<evidence type="ECO:0000259" key="19">
    <source>
        <dbReference type="PROSITE" id="PS51059"/>
    </source>
</evidence>
<evidence type="ECO:0000256" key="5">
    <source>
        <dbReference type="ARBA" id="ARBA00022723"/>
    </source>
</evidence>
<keyword evidence="9 14" id="KW-0862">Zinc</keyword>
<dbReference type="Pfam" id="PF02877">
    <property type="entry name" value="PARP_reg"/>
    <property type="match status" value="2"/>
</dbReference>
<feature type="compositionally biased region" description="Low complexity" evidence="16">
    <location>
        <begin position="618"/>
        <end position="668"/>
    </location>
</feature>
<keyword evidence="11 14" id="KW-0539">Nucleus</keyword>
<dbReference type="SMART" id="SM01335">
    <property type="entry name" value="PADR1"/>
    <property type="match status" value="1"/>
</dbReference>
<dbReference type="GO" id="GO:0051287">
    <property type="term" value="F:NAD binding"/>
    <property type="evidence" value="ECO:0007669"/>
    <property type="project" value="UniProtKB-UniRule"/>
</dbReference>
<dbReference type="SMART" id="SM01336">
    <property type="entry name" value="zf-PARP"/>
    <property type="match status" value="1"/>
</dbReference>
<dbReference type="InterPro" id="IPR008893">
    <property type="entry name" value="WGR_domain"/>
</dbReference>
<name>D2VPS6_NAEGR</name>
<dbReference type="GO" id="GO:0140807">
    <property type="term" value="F:NAD+-protein-glutamate ADP-ribosyltransferase activity"/>
    <property type="evidence" value="ECO:0007669"/>
    <property type="project" value="RHEA"/>
</dbReference>
<dbReference type="SUPFAM" id="SSF56399">
    <property type="entry name" value="ADP-ribosylation"/>
    <property type="match status" value="1"/>
</dbReference>
<keyword evidence="14" id="KW-0238">DNA-binding</keyword>
<dbReference type="AlphaFoldDB" id="D2VPS6"/>
<evidence type="ECO:0000256" key="9">
    <source>
        <dbReference type="ARBA" id="ARBA00022833"/>
    </source>
</evidence>
<dbReference type="InterPro" id="IPR036957">
    <property type="entry name" value="Znf_PARP_sf"/>
</dbReference>
<dbReference type="GO" id="GO:0008270">
    <property type="term" value="F:zinc ion binding"/>
    <property type="evidence" value="ECO:0007669"/>
    <property type="project" value="UniProtKB-KW"/>
</dbReference>
<dbReference type="Pfam" id="PF21728">
    <property type="entry name" value="PADR1_N"/>
    <property type="match status" value="1"/>
</dbReference>
<dbReference type="InterPro" id="IPR036930">
    <property type="entry name" value="WGR_dom_sf"/>
</dbReference>
<dbReference type="SUPFAM" id="SSF52113">
    <property type="entry name" value="BRCT domain"/>
    <property type="match status" value="1"/>
</dbReference>
<organism evidence="23">
    <name type="scientific">Naegleria gruberi</name>
    <name type="common">Amoeba</name>
    <dbReference type="NCBI Taxonomy" id="5762"/>
    <lineage>
        <taxon>Eukaryota</taxon>
        <taxon>Discoba</taxon>
        <taxon>Heterolobosea</taxon>
        <taxon>Tetramitia</taxon>
        <taxon>Eutetramitia</taxon>
        <taxon>Vahlkampfiidae</taxon>
        <taxon>Naegleria</taxon>
    </lineage>
</organism>
<dbReference type="STRING" id="5762.D2VPS6"/>
<dbReference type="SUPFAM" id="SSF57716">
    <property type="entry name" value="Glucocorticoid receptor-like (DNA-binding domain)"/>
    <property type="match status" value="1"/>
</dbReference>
<evidence type="ECO:0000256" key="13">
    <source>
        <dbReference type="ARBA" id="ARBA00033987"/>
    </source>
</evidence>
<keyword evidence="10 14" id="KW-0520">NAD</keyword>
<dbReference type="InterPro" id="IPR049296">
    <property type="entry name" value="PARP1-like_PADR1_N"/>
</dbReference>
<keyword evidence="6" id="KW-0677">Repeat</keyword>
<dbReference type="Pfam" id="PF00645">
    <property type="entry name" value="zf-PARP"/>
    <property type="match status" value="1"/>
</dbReference>
<proteinExistence type="inferred from homology"/>
<dbReference type="SUPFAM" id="SSF47587">
    <property type="entry name" value="Domain of poly(ADP-ribose) polymerase"/>
    <property type="match status" value="1"/>
</dbReference>
<comment type="catalytic activity">
    <reaction evidence="13 14">
        <text>NAD(+) + (ADP-D-ribosyl)n-acceptor = nicotinamide + (ADP-D-ribosyl)n+1-acceptor + H(+).</text>
        <dbReference type="EC" id="2.4.2.30"/>
    </reaction>
</comment>
<dbReference type="InParanoid" id="D2VPS6"/>
<dbReference type="KEGG" id="ngr:NAEGRDRAFT_58866"/>
<evidence type="ECO:0000259" key="18">
    <source>
        <dbReference type="PROSITE" id="PS50172"/>
    </source>
</evidence>
<evidence type="ECO:0000313" key="22">
    <source>
        <dbReference type="EMBL" id="EFC41178.1"/>
    </source>
</evidence>
<dbReference type="EC" id="2.4.2.30" evidence="14"/>
<dbReference type="Gene3D" id="3.40.50.10190">
    <property type="entry name" value="BRCT domain"/>
    <property type="match status" value="1"/>
</dbReference>
<dbReference type="GO" id="GO:0006302">
    <property type="term" value="P:double-strand break repair"/>
    <property type="evidence" value="ECO:0007669"/>
    <property type="project" value="TreeGrafter"/>
</dbReference>
<dbReference type="PROSITE" id="PS52007">
    <property type="entry name" value="PADR1"/>
    <property type="match status" value="1"/>
</dbReference>
<dbReference type="Pfam" id="PF00644">
    <property type="entry name" value="PARP"/>
    <property type="match status" value="1"/>
</dbReference>
<dbReference type="EMBL" id="GG738887">
    <property type="protein sequence ID" value="EFC41178.1"/>
    <property type="molecule type" value="Genomic_DNA"/>
</dbReference>
<feature type="region of interest" description="Disordered" evidence="16">
    <location>
        <begin position="362"/>
        <end position="398"/>
    </location>
</feature>
<feature type="region of interest" description="Disordered" evidence="16">
    <location>
        <begin position="254"/>
        <end position="276"/>
    </location>
</feature>
<sequence>MSEKPVVGDYSVEYSKSNRSTCKLTNKTIKKDALRIGKIVQSQSFDGTYPIWYNFEDWAKDKKLVKEFQTKCKKVHGLSKIRLEDQERIKKLMGQSSDDANGASDDNLSEEQKQKKKEFEEENKKIWEIKDKLKKLKSLPLLRSMLSENDQIEKGGEDLLIDRCALGLLFGNLPACPNDECEDGYMTFAGGVFKCHGKLPWAKCDYTLSVDDAYEKAKDWIIPDDIAESKQFEDFEFKKHKKCNFALDTTVRAPVASSSEEKKEEEEEKEEIDPEKEKLPLGNFKIACSGKLSMKQSELQEIIEENGATFLKDVSSGCTHLVCSESEYDKETTKVKKAKKQGVLIVDEDWIHMSVEKERKLTEDETKEYVHYNPQDKKRKKEETEEEEGEGQAVPKKKKVTIKGRAAVDEDCEDADVLHVYEKGDDIYSVHLNLTDLSTGANSYYVVQLLEHDTRKNYYVFRKWGRLNTNIGSNKLTEYGSDLSSAKSEFENTYYDKTGNYWYDRHNFQKRPGKFLPIDVDYGSDETDLDKLQSEMKKDYKGKLHPEIANLVKLIFDVQTMKQTLKEIEIDTEKLPLGKLKKSHISKGYEVLTEIQNLIKSVREKEKEAGVFMEDDPPATSSVDTTTTATPSSSVDATSAPVDSSSATPSATPSSSADVASSAPAAVVEKPKKPKTSIHQQFKQQFLTLSNKFYTIIPTSNPEIIDDEDALSAKVKMIEALQEMEIATSLLKKDDESEEDPLDGYYKKLKTHLEPLGKDSDMFKMVDTYLQNTHASTHREFSLELLDAFEVDREGEGERFKKYEDLHNRRLLWHGSRVSNFCGILSQGLRIAPPEAPVTGYMFGKGIYFADMSSKSANYCRTSPDQSTGILLLCDVACGNLYERLQADYIEKLPRGYHCCFGHGRTEPNNTMCQYILDGKVMVPLGTPSASLLYNRHTSLLYNEFIVYDVDQVQIRYLLKVKFNYDRRY</sequence>
<dbReference type="InterPro" id="IPR001510">
    <property type="entry name" value="Znf_PARP"/>
</dbReference>
<dbReference type="PROSITE" id="PS51060">
    <property type="entry name" value="PARP_ALPHA_HD"/>
    <property type="match status" value="1"/>
</dbReference>
<feature type="domain" description="PARP alpha-helical" evidence="20">
    <location>
        <begin position="541"/>
        <end position="732"/>
    </location>
</feature>
<dbReference type="RefSeq" id="XP_002673922.1">
    <property type="nucleotide sequence ID" value="XM_002673876.1"/>
</dbReference>
<dbReference type="CDD" id="cd08001">
    <property type="entry name" value="WGR_PARP1_like"/>
    <property type="match status" value="1"/>
</dbReference>
<evidence type="ECO:0000256" key="16">
    <source>
        <dbReference type="SAM" id="MobiDB-lite"/>
    </source>
</evidence>
<dbReference type="GO" id="GO:0070212">
    <property type="term" value="P:protein poly-ADP-ribosylation"/>
    <property type="evidence" value="ECO:0007669"/>
    <property type="project" value="TreeGrafter"/>
</dbReference>
<feature type="compositionally biased region" description="Acidic residues" evidence="16">
    <location>
        <begin position="263"/>
        <end position="274"/>
    </location>
</feature>
<evidence type="ECO:0000256" key="15">
    <source>
        <dbReference type="RuleBase" id="RU362114"/>
    </source>
</evidence>
<dbReference type="PIRSF" id="PIRSF000489">
    <property type="entry name" value="NAD_ADPRT"/>
    <property type="match status" value="1"/>
</dbReference>
<feature type="domain" description="BRCT" evidence="18">
    <location>
        <begin position="276"/>
        <end position="368"/>
    </location>
</feature>
<evidence type="ECO:0000256" key="2">
    <source>
        <dbReference type="ARBA" id="ARBA00022676"/>
    </source>
</evidence>
<dbReference type="Pfam" id="PF05406">
    <property type="entry name" value="WGR"/>
    <property type="match status" value="1"/>
</dbReference>
<dbReference type="FunFam" id="3.90.228.10:FF:000002">
    <property type="entry name" value="Poly [ADP-ribose] polymerase"/>
    <property type="match status" value="1"/>
</dbReference>
<dbReference type="PROSITE" id="PS51977">
    <property type="entry name" value="WGR"/>
    <property type="match status" value="1"/>
</dbReference>
<dbReference type="Gene3D" id="3.90.228.10">
    <property type="match status" value="1"/>
</dbReference>
<evidence type="ECO:0000256" key="12">
    <source>
        <dbReference type="ARBA" id="ARBA00024347"/>
    </source>
</evidence>
<dbReference type="VEuPathDB" id="AmoebaDB:NAEGRDRAFT_58866"/>
<dbReference type="GO" id="GO:0005730">
    <property type="term" value="C:nucleolus"/>
    <property type="evidence" value="ECO:0007669"/>
    <property type="project" value="TreeGrafter"/>
</dbReference>
<dbReference type="OMA" id="MNFKYKY"/>
<evidence type="ECO:0000256" key="6">
    <source>
        <dbReference type="ARBA" id="ARBA00022737"/>
    </source>
</evidence>
<dbReference type="Gene3D" id="3.30.1740.10">
    <property type="entry name" value="Zinc finger, PARP-type"/>
    <property type="match status" value="1"/>
</dbReference>
<dbReference type="GO" id="GO:0003950">
    <property type="term" value="F:NAD+ poly-ADP-ribosyltransferase activity"/>
    <property type="evidence" value="ECO:0007669"/>
    <property type="project" value="UniProtKB-UniRule"/>
</dbReference>
<evidence type="ECO:0000256" key="14">
    <source>
        <dbReference type="PIRNR" id="PIRNR000489"/>
    </source>
</evidence>
<gene>
    <name evidence="22" type="ORF">NAEGRDRAFT_58866</name>
</gene>
<feature type="region of interest" description="Disordered" evidence="16">
    <location>
        <begin position="610"/>
        <end position="675"/>
    </location>
</feature>
<reference evidence="22 23" key="1">
    <citation type="journal article" date="2010" name="Cell">
        <title>The genome of Naegleria gruberi illuminates early eukaryotic versatility.</title>
        <authorList>
            <person name="Fritz-Laylin L.K."/>
            <person name="Prochnik S.E."/>
            <person name="Ginger M.L."/>
            <person name="Dacks J.B."/>
            <person name="Carpenter M.L."/>
            <person name="Field M.C."/>
            <person name="Kuo A."/>
            <person name="Paredez A."/>
            <person name="Chapman J."/>
            <person name="Pham J."/>
            <person name="Shu S."/>
            <person name="Neupane R."/>
            <person name="Cipriano M."/>
            <person name="Mancuso J."/>
            <person name="Tu H."/>
            <person name="Salamov A."/>
            <person name="Lindquist E."/>
            <person name="Shapiro H."/>
            <person name="Lucas S."/>
            <person name="Grigoriev I.V."/>
            <person name="Cande W.Z."/>
            <person name="Fulton C."/>
            <person name="Rokhsar D.S."/>
            <person name="Dawson S.C."/>
        </authorList>
    </citation>
    <scope>NUCLEOTIDE SEQUENCE [LARGE SCALE GENOMIC DNA]</scope>
    <source>
        <strain evidence="22 23">NEG-M</strain>
    </source>
</reference>
<evidence type="ECO:0000256" key="11">
    <source>
        <dbReference type="ARBA" id="ARBA00023242"/>
    </source>
</evidence>
<evidence type="ECO:0000256" key="4">
    <source>
        <dbReference type="ARBA" id="ARBA00022695"/>
    </source>
</evidence>
<keyword evidence="4" id="KW-0548">Nucleotidyltransferase</keyword>
<dbReference type="PANTHER" id="PTHR10459:SF60">
    <property type="entry name" value="POLY [ADP-RIBOSE] POLYMERASE 2"/>
    <property type="match status" value="1"/>
</dbReference>
<comment type="catalytic activity">
    <reaction evidence="14">
        <text>L-glutamyl-[protein] + NAD(+) = 5-O-(ADP-D-ribosyl)-L-glutamyl-[protein] + nicotinamide</text>
        <dbReference type="Rhea" id="RHEA:58224"/>
        <dbReference type="Rhea" id="RHEA-COMP:10208"/>
        <dbReference type="Rhea" id="RHEA-COMP:15089"/>
        <dbReference type="ChEBI" id="CHEBI:17154"/>
        <dbReference type="ChEBI" id="CHEBI:29973"/>
        <dbReference type="ChEBI" id="CHEBI:57540"/>
        <dbReference type="ChEBI" id="CHEBI:142540"/>
    </reaction>
</comment>
<dbReference type="Proteomes" id="UP000006671">
    <property type="component" value="Unassembled WGS sequence"/>
</dbReference>
<dbReference type="OrthoDB" id="429950at2759"/>
<dbReference type="SUPFAM" id="SSF142921">
    <property type="entry name" value="WGR domain-like"/>
    <property type="match status" value="1"/>
</dbReference>
<evidence type="ECO:0000256" key="3">
    <source>
        <dbReference type="ARBA" id="ARBA00022679"/>
    </source>
</evidence>
<evidence type="ECO:0000313" key="23">
    <source>
        <dbReference type="Proteomes" id="UP000006671"/>
    </source>
</evidence>
<keyword evidence="7" id="KW-0013">ADP-ribosylation</keyword>
<dbReference type="InterPro" id="IPR012317">
    <property type="entry name" value="Poly(ADP-ribose)pol_cat_dom"/>
</dbReference>
<dbReference type="Pfam" id="PF00533">
    <property type="entry name" value="BRCT"/>
    <property type="match status" value="1"/>
</dbReference>
<dbReference type="CDD" id="cd17747">
    <property type="entry name" value="BRCT_PARP1"/>
    <property type="match status" value="1"/>
</dbReference>
<feature type="region of interest" description="Disordered" evidence="16">
    <location>
        <begin position="93"/>
        <end position="117"/>
    </location>
</feature>
<dbReference type="eggNOG" id="KOG1037">
    <property type="taxonomic scope" value="Eukaryota"/>
</dbReference>
<keyword evidence="2 14" id="KW-0328">Glycosyltransferase</keyword>
<dbReference type="GO" id="GO:0016779">
    <property type="term" value="F:nucleotidyltransferase activity"/>
    <property type="evidence" value="ECO:0007669"/>
    <property type="project" value="UniProtKB-KW"/>
</dbReference>
<dbReference type="SMART" id="SM00773">
    <property type="entry name" value="WGR"/>
    <property type="match status" value="1"/>
</dbReference>